<reference evidence="4 5" key="1">
    <citation type="journal article" date="2016" name="Nat. Commun.">
        <title>Thousands of microbial genomes shed light on interconnected biogeochemical processes in an aquifer system.</title>
        <authorList>
            <person name="Anantharaman K."/>
            <person name="Brown C.T."/>
            <person name="Hug L.A."/>
            <person name="Sharon I."/>
            <person name="Castelle C.J."/>
            <person name="Probst A.J."/>
            <person name="Thomas B.C."/>
            <person name="Singh A."/>
            <person name="Wilkins M.J."/>
            <person name="Karaoz U."/>
            <person name="Brodie E.L."/>
            <person name="Williams K.H."/>
            <person name="Hubbard S.S."/>
            <person name="Banfield J.F."/>
        </authorList>
    </citation>
    <scope>NUCLEOTIDE SEQUENCE [LARGE SCALE GENOMIC DNA]</scope>
</reference>
<evidence type="ECO:0000313" key="5">
    <source>
        <dbReference type="Proteomes" id="UP000177947"/>
    </source>
</evidence>
<feature type="coiled-coil region" evidence="1">
    <location>
        <begin position="61"/>
        <end position="116"/>
    </location>
</feature>
<organism evidence="4 5">
    <name type="scientific">Candidatus Azambacteria bacterium RIFCSPLOWO2_01_FULL_37_9</name>
    <dbReference type="NCBI Taxonomy" id="1797297"/>
    <lineage>
        <taxon>Bacteria</taxon>
        <taxon>Candidatus Azamiibacteriota</taxon>
    </lineage>
</organism>
<dbReference type="AlphaFoldDB" id="A0A1F5C7K6"/>
<feature type="chain" id="PRO_5009518168" description="DUF5667 domain-containing protein" evidence="2">
    <location>
        <begin position="22"/>
        <end position="243"/>
    </location>
</feature>
<proteinExistence type="predicted"/>
<keyword evidence="1" id="KW-0175">Coiled coil</keyword>
<feature type="domain" description="DUF5667" evidence="3">
    <location>
        <begin position="35"/>
        <end position="148"/>
    </location>
</feature>
<dbReference type="Proteomes" id="UP000177947">
    <property type="component" value="Unassembled WGS sequence"/>
</dbReference>
<comment type="caution">
    <text evidence="4">The sequence shown here is derived from an EMBL/GenBank/DDBJ whole genome shotgun (WGS) entry which is preliminary data.</text>
</comment>
<sequence length="243" mass="27432">MKIKLLVSLAGFLLMISSVSARTFVVPHILEVSSGITPNSVFYFLDNWGEWINLKITFNQAKRAEKKLQYAGERLAELEALGDMGDIKKEHAEKIKNKYEELNADVENDIKDLKAKGQDVAELIKKIEAISVRQIAVLEEVLEKVPEQAKDAIEHALEVSKRGHERAIEAIEKEVEDGKIKLEDLGDDLRNEVKQKKGEKSLELKEIEIDEESGEIDELNEELGKNELNDLGSDLDTLEKGIR</sequence>
<dbReference type="EMBL" id="MEYQ01000029">
    <property type="protein sequence ID" value="OGD38824.1"/>
    <property type="molecule type" value="Genomic_DNA"/>
</dbReference>
<feature type="signal peptide" evidence="2">
    <location>
        <begin position="1"/>
        <end position="21"/>
    </location>
</feature>
<protein>
    <recommendedName>
        <fullName evidence="3">DUF5667 domain-containing protein</fullName>
    </recommendedName>
</protein>
<evidence type="ECO:0000259" key="3">
    <source>
        <dbReference type="Pfam" id="PF18915"/>
    </source>
</evidence>
<dbReference type="InterPro" id="IPR043725">
    <property type="entry name" value="DUF5667"/>
</dbReference>
<evidence type="ECO:0000256" key="1">
    <source>
        <dbReference type="SAM" id="Coils"/>
    </source>
</evidence>
<gene>
    <name evidence="4" type="ORF">A2907_00195</name>
</gene>
<feature type="coiled-coil region" evidence="1">
    <location>
        <begin position="168"/>
        <end position="229"/>
    </location>
</feature>
<name>A0A1F5C7K6_9BACT</name>
<keyword evidence="2" id="KW-0732">Signal</keyword>
<accession>A0A1F5C7K6</accession>
<dbReference type="Pfam" id="PF18915">
    <property type="entry name" value="DUF5667"/>
    <property type="match status" value="1"/>
</dbReference>
<evidence type="ECO:0000256" key="2">
    <source>
        <dbReference type="SAM" id="SignalP"/>
    </source>
</evidence>
<evidence type="ECO:0000313" key="4">
    <source>
        <dbReference type="EMBL" id="OGD38824.1"/>
    </source>
</evidence>